<dbReference type="VEuPathDB" id="TriTrypDB:TcYC6_0043510"/>
<dbReference type="VEuPathDB" id="TriTrypDB:TcCLB.507765.110"/>
<dbReference type="VEuPathDB" id="TriTrypDB:TCDM_00671"/>
<dbReference type="EMBL" id="PRFA01000212">
    <property type="protein sequence ID" value="PWU84635.1"/>
    <property type="molecule type" value="Genomic_DNA"/>
</dbReference>
<evidence type="ECO:0000313" key="2">
    <source>
        <dbReference type="EMBL" id="PWU84635.1"/>
    </source>
</evidence>
<dbReference type="InterPro" id="IPR002048">
    <property type="entry name" value="EF_hand_dom"/>
</dbReference>
<reference evidence="2 3" key="1">
    <citation type="journal article" date="2018" name="Microb. Genom.">
        <title>Expanding an expanded genome: long-read sequencing of Trypanosoma cruzi.</title>
        <authorList>
            <person name="Berna L."/>
            <person name="Rodriguez M."/>
            <person name="Chiribao M.L."/>
            <person name="Parodi-Talice A."/>
            <person name="Pita S."/>
            <person name="Rijo G."/>
            <person name="Alvarez-Valin F."/>
            <person name="Robello C."/>
        </authorList>
    </citation>
    <scope>NUCLEOTIDE SEQUENCE [LARGE SCALE GENOMIC DNA]</scope>
    <source>
        <strain evidence="2 3">Dm28c</strain>
    </source>
</reference>
<evidence type="ECO:0000259" key="1">
    <source>
        <dbReference type="PROSITE" id="PS50222"/>
    </source>
</evidence>
<name>A0A2V2UK68_TRYCR</name>
<dbReference type="Proteomes" id="UP000246121">
    <property type="component" value="Unassembled WGS sequence"/>
</dbReference>
<dbReference type="VEuPathDB" id="TriTrypDB:TcBrA4_0090240"/>
<dbReference type="InterPro" id="IPR052603">
    <property type="entry name" value="EFCB6"/>
</dbReference>
<dbReference type="SUPFAM" id="SSF47473">
    <property type="entry name" value="EF-hand"/>
    <property type="match status" value="3"/>
</dbReference>
<dbReference type="VEuPathDB" id="TriTrypDB:TcG_01862"/>
<dbReference type="VEuPathDB" id="TriTrypDB:TcCL_NonESM02193"/>
<dbReference type="VEuPathDB" id="TriTrypDB:TcCLB.510101.380"/>
<sequence>MSALESALQRVRVRVAQRRLRLDDFFADFDSLRSGRITAAQFRRALAINSIQLSDAEFETLTSAFAALPANKTTGSRTPRGGASNDVNYVAFLHALRAEDPPAELLTTLGRKGRVLSDEEERTLEMTFRSLHYAVRVRGIHLRKLFEDFDPFHSGKVSASQFRRCLPFEVLRDDILKLIIKKYGDEDGGVLYAAWCRDIEASTSFKEERLSASISPHISPHEVAAPLSLDELLSVLRSQFSMYRLRCDDFLKAYDHFKTGFVTAPQFESALGQLRFVNFHLTAEHIDTLTRAYADARLGGTVSGTNEEVFPRVNYVQFLADTNPRREDATPGLTNYYEMTRTPGQFLSEVDADEKERAEFVLNKVRRLVQSNRIHLIPTLHDFDRVRKGIYEHRKCTQSRFVRSLATNKIFLSPEEISLLVKWYLIRNADGSPSDEVNYYQFVMDVDNSHSLQLTSARLMRSTGMGELQNQKDGSYSRPADTLSEVLAKVAMQAEERHLRVNEFFIDFDPLRSGMVQTEKFSVALGIAGLQLHPQEIELLQREYKSTKARDHVDFDRFITDIGEFAPTAVPSVTTKFKFTASQSTKGALSAISKDALYNPTEKLTDAEREFLPRLLARLSHDVATHHAMLTPFFSDFDRLHRGKITKSNFLRALARHRFVLSPADTSLLSRYYASPEDAELIEYTRFVRDVGQGEMELGIRKKKTGVSNSVMNDTMMLRTNTASVCLGDGSPHGVTVDEEFVERVLTKICCFLQERKARLSEFFPDGDELRHRHVTNTRFRHCVSILGLHLTEAELQALEAAFAHSELKGHVDYPAFFSVVSEKLQGGVGIMAVTQRRCGLYTSTDTASVPAAVPATEKSVALKEEAASGFEKSTKILEDLQAELYQSAMDKVRRTLASRRSVSLSAFRQYDRARKGFVKEGQFFATLMSLGVQLTPAQSDAIRKVHSIGGGEMGYTKFSLATDDERFA</sequence>
<gene>
    <name evidence="2" type="ORF">C4B63_212g24</name>
</gene>
<dbReference type="PANTHER" id="PTHR20875:SF0">
    <property type="entry name" value="GH12158P"/>
    <property type="match status" value="1"/>
</dbReference>
<accession>A0A2V2UK68</accession>
<protein>
    <recommendedName>
        <fullName evidence="1">EF-hand domain-containing protein</fullName>
    </recommendedName>
</protein>
<dbReference type="GO" id="GO:0005509">
    <property type="term" value="F:calcium ion binding"/>
    <property type="evidence" value="ECO:0007669"/>
    <property type="project" value="InterPro"/>
</dbReference>
<dbReference type="Gene3D" id="1.10.238.10">
    <property type="entry name" value="EF-hand"/>
    <property type="match status" value="4"/>
</dbReference>
<dbReference type="AlphaFoldDB" id="A0A2V2UK68"/>
<dbReference type="VEuPathDB" id="TriTrypDB:TCSYLVIO_001655"/>
<dbReference type="VEuPathDB" id="TriTrypDB:BCY84_02141"/>
<feature type="domain" description="EF-hand" evidence="1">
    <location>
        <begin position="17"/>
        <end position="52"/>
    </location>
</feature>
<evidence type="ECO:0000313" key="3">
    <source>
        <dbReference type="Proteomes" id="UP000246121"/>
    </source>
</evidence>
<organism evidence="2 3">
    <name type="scientific">Trypanosoma cruzi</name>
    <dbReference type="NCBI Taxonomy" id="5693"/>
    <lineage>
        <taxon>Eukaryota</taxon>
        <taxon>Discoba</taxon>
        <taxon>Euglenozoa</taxon>
        <taxon>Kinetoplastea</taxon>
        <taxon>Metakinetoplastina</taxon>
        <taxon>Trypanosomatida</taxon>
        <taxon>Trypanosomatidae</taxon>
        <taxon>Trypanosoma</taxon>
        <taxon>Schizotrypanum</taxon>
    </lineage>
</organism>
<dbReference type="VEuPathDB" id="TriTrypDB:C4B63_212g24"/>
<dbReference type="InterPro" id="IPR011992">
    <property type="entry name" value="EF-hand-dom_pair"/>
</dbReference>
<dbReference type="VEuPathDB" id="TriTrypDB:C3747_43g165"/>
<comment type="caution">
    <text evidence="2">The sequence shown here is derived from an EMBL/GenBank/DDBJ whole genome shotgun (WGS) entry which is preliminary data.</text>
</comment>
<proteinExistence type="predicted"/>
<dbReference type="VEuPathDB" id="TriTrypDB:ECC02_002930"/>
<dbReference type="VEuPathDB" id="TriTrypDB:Tc_MARK_499"/>
<dbReference type="PANTHER" id="PTHR20875">
    <property type="entry name" value="EF-HAND CALCIUM-BINDING DOMAIN-CONTAINING PROTEIN 6-RELATED"/>
    <property type="match status" value="1"/>
</dbReference>
<dbReference type="PROSITE" id="PS50222">
    <property type="entry name" value="EF_HAND_2"/>
    <property type="match status" value="1"/>
</dbReference>